<evidence type="ECO:0008006" key="12">
    <source>
        <dbReference type="Google" id="ProtNLM"/>
    </source>
</evidence>
<feature type="transmembrane region" description="Helical" evidence="9">
    <location>
        <begin position="224"/>
        <end position="251"/>
    </location>
</feature>
<comment type="subcellular location">
    <subcellularLocation>
        <location evidence="1">Cell membrane</location>
        <topology evidence="1">Multi-pass membrane protein</topology>
    </subcellularLocation>
</comment>
<dbReference type="OrthoDB" id="153121at2"/>
<dbReference type="Pfam" id="PF02653">
    <property type="entry name" value="BPD_transp_2"/>
    <property type="match status" value="1"/>
</dbReference>
<keyword evidence="4 9" id="KW-0812">Transmembrane</keyword>
<dbReference type="RefSeq" id="WP_111357730.1">
    <property type="nucleotide sequence ID" value="NZ_NHSK01000075.1"/>
</dbReference>
<evidence type="ECO:0000313" key="11">
    <source>
        <dbReference type="Proteomes" id="UP000248863"/>
    </source>
</evidence>
<feature type="transmembrane region" description="Helical" evidence="9">
    <location>
        <begin position="63"/>
        <end position="84"/>
    </location>
</feature>
<evidence type="ECO:0000256" key="9">
    <source>
        <dbReference type="SAM" id="Phobius"/>
    </source>
</evidence>
<dbReference type="InterPro" id="IPR052157">
    <property type="entry name" value="BCAA_transport_permease"/>
</dbReference>
<keyword evidence="11" id="KW-1185">Reference proteome</keyword>
<organism evidence="10 11">
    <name type="scientific">Rhodoplanes elegans</name>
    <dbReference type="NCBI Taxonomy" id="29408"/>
    <lineage>
        <taxon>Bacteria</taxon>
        <taxon>Pseudomonadati</taxon>
        <taxon>Pseudomonadota</taxon>
        <taxon>Alphaproteobacteria</taxon>
        <taxon>Hyphomicrobiales</taxon>
        <taxon>Nitrobacteraceae</taxon>
        <taxon>Rhodoplanes</taxon>
    </lineage>
</organism>
<dbReference type="GO" id="GO:0005886">
    <property type="term" value="C:plasma membrane"/>
    <property type="evidence" value="ECO:0007669"/>
    <property type="project" value="UniProtKB-SubCell"/>
</dbReference>
<keyword evidence="7 9" id="KW-0472">Membrane</keyword>
<dbReference type="EMBL" id="NPEU01000141">
    <property type="protein sequence ID" value="RAI38133.1"/>
    <property type="molecule type" value="Genomic_DNA"/>
</dbReference>
<evidence type="ECO:0000256" key="3">
    <source>
        <dbReference type="ARBA" id="ARBA00022475"/>
    </source>
</evidence>
<reference evidence="10 11" key="1">
    <citation type="submission" date="2017-07" db="EMBL/GenBank/DDBJ databases">
        <title>Draft Genome Sequences of Select Purple Nonsulfur Bacteria.</title>
        <authorList>
            <person name="Lasarre B."/>
            <person name="Mckinlay J.B."/>
        </authorList>
    </citation>
    <scope>NUCLEOTIDE SEQUENCE [LARGE SCALE GENOMIC DNA]</scope>
    <source>
        <strain evidence="10 11">DSM 11907</strain>
    </source>
</reference>
<keyword evidence="6 9" id="KW-1133">Transmembrane helix</keyword>
<comment type="caution">
    <text evidence="10">The sequence shown here is derived from an EMBL/GenBank/DDBJ whole genome shotgun (WGS) entry which is preliminary data.</text>
</comment>
<evidence type="ECO:0000256" key="7">
    <source>
        <dbReference type="ARBA" id="ARBA00023136"/>
    </source>
</evidence>
<dbReference type="PANTHER" id="PTHR11795:SF445">
    <property type="entry name" value="AMINO ACID ABC TRANSPORTER PERMEASE PROTEIN"/>
    <property type="match status" value="1"/>
</dbReference>
<evidence type="ECO:0000256" key="8">
    <source>
        <dbReference type="ARBA" id="ARBA00037998"/>
    </source>
</evidence>
<keyword evidence="3" id="KW-1003">Cell membrane</keyword>
<keyword evidence="5" id="KW-0029">Amino-acid transport</keyword>
<feature type="transmembrane region" description="Helical" evidence="9">
    <location>
        <begin position="12"/>
        <end position="43"/>
    </location>
</feature>
<dbReference type="GO" id="GO:0006865">
    <property type="term" value="P:amino acid transport"/>
    <property type="evidence" value="ECO:0007669"/>
    <property type="project" value="UniProtKB-KW"/>
</dbReference>
<protein>
    <recommendedName>
        <fullName evidence="12">Branched-chain amino acid ABC transporter permease</fullName>
    </recommendedName>
</protein>
<evidence type="ECO:0000256" key="4">
    <source>
        <dbReference type="ARBA" id="ARBA00022692"/>
    </source>
</evidence>
<dbReference type="AlphaFoldDB" id="A0A327KKS5"/>
<sequence length="291" mass="30854">MLDQILSILVDGVLLGLIYAITGLGLSLVLGVMGIVNVAHSAFVMLGSFLAFELFRRFGVDPVVAFVVALPVFFLLGTVVYRVLVTRLESAAQTQGLVAMFGLMVLIENLGTIVWTTDTRVITASYTNASLSVGGLVLPYVRLIAGGLALGLIGLFWGLLRFTLTGRAIRAMGQNPEAARIVGVDIRRLSAVMFGLGIACAGAAGVALAMVFPFSPNTQVVWLAWAFLVVVLGGLGSVDNTLFAGIAVGLIQSVCTAVMPFDYVYLVLYVLLAVILMVRREGLSSAVRRII</sequence>
<evidence type="ECO:0000256" key="6">
    <source>
        <dbReference type="ARBA" id="ARBA00022989"/>
    </source>
</evidence>
<accession>A0A327KKS5</accession>
<gene>
    <name evidence="10" type="ORF">CH338_13720</name>
</gene>
<proteinExistence type="inferred from homology"/>
<name>A0A327KKS5_9BRAD</name>
<dbReference type="InterPro" id="IPR001851">
    <property type="entry name" value="ABC_transp_permease"/>
</dbReference>
<evidence type="ECO:0000256" key="1">
    <source>
        <dbReference type="ARBA" id="ARBA00004651"/>
    </source>
</evidence>
<dbReference type="GO" id="GO:0022857">
    <property type="term" value="F:transmembrane transporter activity"/>
    <property type="evidence" value="ECO:0007669"/>
    <property type="project" value="InterPro"/>
</dbReference>
<comment type="similarity">
    <text evidence="8">Belongs to the binding-protein-dependent transport system permease family. LivHM subfamily.</text>
</comment>
<dbReference type="Proteomes" id="UP000248863">
    <property type="component" value="Unassembled WGS sequence"/>
</dbReference>
<evidence type="ECO:0000256" key="5">
    <source>
        <dbReference type="ARBA" id="ARBA00022970"/>
    </source>
</evidence>
<feature type="transmembrane region" description="Helical" evidence="9">
    <location>
        <begin position="263"/>
        <end position="279"/>
    </location>
</feature>
<evidence type="ECO:0000256" key="2">
    <source>
        <dbReference type="ARBA" id="ARBA00022448"/>
    </source>
</evidence>
<feature type="transmembrane region" description="Helical" evidence="9">
    <location>
        <begin position="137"/>
        <end position="160"/>
    </location>
</feature>
<keyword evidence="2" id="KW-0813">Transport</keyword>
<feature type="transmembrane region" description="Helical" evidence="9">
    <location>
        <begin position="96"/>
        <end position="117"/>
    </location>
</feature>
<evidence type="ECO:0000313" key="10">
    <source>
        <dbReference type="EMBL" id="RAI38133.1"/>
    </source>
</evidence>
<dbReference type="PANTHER" id="PTHR11795">
    <property type="entry name" value="BRANCHED-CHAIN AMINO ACID TRANSPORT SYSTEM PERMEASE PROTEIN LIVH"/>
    <property type="match status" value="1"/>
</dbReference>
<dbReference type="CDD" id="cd06582">
    <property type="entry name" value="TM_PBP1_LivH_like"/>
    <property type="match status" value="1"/>
</dbReference>
<feature type="transmembrane region" description="Helical" evidence="9">
    <location>
        <begin position="189"/>
        <end position="212"/>
    </location>
</feature>